<keyword evidence="6" id="KW-1185">Reference proteome</keyword>
<comment type="caution">
    <text evidence="5">The sequence shown here is derived from an EMBL/GenBank/DDBJ whole genome shotgun (WGS) entry which is preliminary data.</text>
</comment>
<protein>
    <submittedName>
        <fullName evidence="5">DUF2207 domain-containing protein</fullName>
    </submittedName>
</protein>
<feature type="chain" id="PRO_5045588855" evidence="2">
    <location>
        <begin position="29"/>
        <end position="569"/>
    </location>
</feature>
<name>A0ABP6GEC5_9ACTN</name>
<evidence type="ECO:0000313" key="6">
    <source>
        <dbReference type="Proteomes" id="UP001501842"/>
    </source>
</evidence>
<feature type="transmembrane region" description="Helical" evidence="1">
    <location>
        <begin position="417"/>
        <end position="435"/>
    </location>
</feature>
<feature type="transmembrane region" description="Helical" evidence="1">
    <location>
        <begin position="441"/>
        <end position="458"/>
    </location>
</feature>
<evidence type="ECO:0000259" key="3">
    <source>
        <dbReference type="Pfam" id="PF09972"/>
    </source>
</evidence>
<dbReference type="InterPro" id="IPR018702">
    <property type="entry name" value="DUF2207"/>
</dbReference>
<keyword evidence="1" id="KW-0812">Transmembrane</keyword>
<dbReference type="EMBL" id="BAAATZ010000003">
    <property type="protein sequence ID" value="GAA2721126.1"/>
    <property type="molecule type" value="Genomic_DNA"/>
</dbReference>
<dbReference type="Proteomes" id="UP001501842">
    <property type="component" value="Unassembled WGS sequence"/>
</dbReference>
<dbReference type="Pfam" id="PF09972">
    <property type="entry name" value="DUF2207"/>
    <property type="match status" value="1"/>
</dbReference>
<evidence type="ECO:0000256" key="2">
    <source>
        <dbReference type="SAM" id="SignalP"/>
    </source>
</evidence>
<gene>
    <name evidence="5" type="ORF">GCM10010439_10640</name>
</gene>
<feature type="domain" description="Predicted membrane protein YciQ-like C-terminal" evidence="4">
    <location>
        <begin position="297"/>
        <end position="519"/>
    </location>
</feature>
<keyword evidence="1" id="KW-1133">Transmembrane helix</keyword>
<evidence type="ECO:0000259" key="4">
    <source>
        <dbReference type="Pfam" id="PF20990"/>
    </source>
</evidence>
<accession>A0ABP6GEC5</accession>
<reference evidence="6" key="1">
    <citation type="journal article" date="2019" name="Int. J. Syst. Evol. Microbiol.">
        <title>The Global Catalogue of Microorganisms (GCM) 10K type strain sequencing project: providing services to taxonomists for standard genome sequencing and annotation.</title>
        <authorList>
            <consortium name="The Broad Institute Genomics Platform"/>
            <consortium name="The Broad Institute Genome Sequencing Center for Infectious Disease"/>
            <person name="Wu L."/>
            <person name="Ma J."/>
        </authorList>
    </citation>
    <scope>NUCLEOTIDE SEQUENCE [LARGE SCALE GENOMIC DNA]</scope>
    <source>
        <strain evidence="6">JCM 8201</strain>
    </source>
</reference>
<dbReference type="InterPro" id="IPR048389">
    <property type="entry name" value="YciQ-like_C"/>
</dbReference>
<feature type="transmembrane region" description="Helical" evidence="1">
    <location>
        <begin position="250"/>
        <end position="273"/>
    </location>
</feature>
<feature type="domain" description="DUF2207" evidence="3">
    <location>
        <begin position="51"/>
        <end position="223"/>
    </location>
</feature>
<dbReference type="Pfam" id="PF20990">
    <property type="entry name" value="DUF2207_C"/>
    <property type="match status" value="1"/>
</dbReference>
<keyword evidence="1" id="KW-0472">Membrane</keyword>
<proteinExistence type="predicted"/>
<evidence type="ECO:0000256" key="1">
    <source>
        <dbReference type="SAM" id="Phobius"/>
    </source>
</evidence>
<evidence type="ECO:0000313" key="5">
    <source>
        <dbReference type="EMBL" id="GAA2721126.1"/>
    </source>
</evidence>
<keyword evidence="2" id="KW-0732">Signal</keyword>
<sequence>MHMLGPLRLLAAPLVLLFLAAAPGTAHAADTPAAPVAAAAETADDRVVRDEVILTLGTDGVLHAKEIITYDFGSGGDGFERAFSTRIHHDDERDRAFEVENLQVAQPYTAEAVEEDGSTLVKVKGPQASGPQTVTLDYDVVGSILPLPQGQELRWTAVGGWGVPVVEAAVTLDVDVMIRNVNCFAGALSSVIGCSEFTTKKQRRQAVYGQENMLPDEYLTVVAGLPPQTTSGQPSYIQRKTLAASFTVNAVTGGALGALLLLLLGGFGLLYFLRGRDKRADSGVQVPLSADGDGQAGFEPPDGVRPGQIGTLIDEQADVIDVTASIIDLAVRGYLLIEEEEGKSDWALRRLDRPVNDLHPYEQILYDGLFLMGERVKLSQLGGTFTVKLGQVRTALYEDVVKQGWFARRPDAVRSRWTVAGYAVAALATVGTVVLAILTNYALVGLALIAFGLALIFFGKHMPAKTGKGSTVLAHTLGFRDHLRRGEAVEVPDRQRIALFSRYLPYAVVFDVVEPWAKTVEDAGVQGGDNLYWYEGPAEWDLAKFADSMRAFTFALSGALAQSRPYVGK</sequence>
<organism evidence="5 6">
    <name type="scientific">Actinocorallia aurantiaca</name>
    <dbReference type="NCBI Taxonomy" id="46204"/>
    <lineage>
        <taxon>Bacteria</taxon>
        <taxon>Bacillati</taxon>
        <taxon>Actinomycetota</taxon>
        <taxon>Actinomycetes</taxon>
        <taxon>Streptosporangiales</taxon>
        <taxon>Thermomonosporaceae</taxon>
        <taxon>Actinocorallia</taxon>
    </lineage>
</organism>
<feature type="signal peptide" evidence="2">
    <location>
        <begin position="1"/>
        <end position="28"/>
    </location>
</feature>